<comment type="caution">
    <text evidence="1">The sequence shown here is derived from an EMBL/GenBank/DDBJ whole genome shotgun (WGS) entry which is preliminary data.</text>
</comment>
<feature type="non-terminal residue" evidence="1">
    <location>
        <position position="170"/>
    </location>
</feature>
<reference evidence="1 2" key="1">
    <citation type="submission" date="2016-03" db="EMBL/GenBank/DDBJ databases">
        <title>EvidentialGene: Evidence-directed Construction of Genes on Genomes.</title>
        <authorList>
            <person name="Gilbert D.G."/>
            <person name="Choi J.-H."/>
            <person name="Mockaitis K."/>
            <person name="Colbourne J."/>
            <person name="Pfrender M."/>
        </authorList>
    </citation>
    <scope>NUCLEOTIDE SEQUENCE [LARGE SCALE GENOMIC DNA]</scope>
    <source>
        <strain evidence="1 2">Xinb3</strain>
        <tissue evidence="1">Complete organism</tissue>
    </source>
</reference>
<evidence type="ECO:0000313" key="1">
    <source>
        <dbReference type="EMBL" id="KZS01118.1"/>
    </source>
</evidence>
<dbReference type="EMBL" id="LRGB01007566">
    <property type="protein sequence ID" value="KZS01118.1"/>
    <property type="molecule type" value="Genomic_DNA"/>
</dbReference>
<name>A0A164ICP0_9CRUS</name>
<sequence>IANDPARDRHQLPDIKFMSHTSLFSWRLVIHSAIGLVEELFSAGLNVLLTGRFIQHPIEVNDDYPTAHSWLHIFRILSLYNPTKVAIRNANVDGRDAGEVLVAYKQCLINKFRDCETKAKEIKKDFKDSLQKELLLRYTNDILDGKSDATRYQLVYDLCGYIIRTRHEVC</sequence>
<feature type="non-terminal residue" evidence="1">
    <location>
        <position position="1"/>
    </location>
</feature>
<gene>
    <name evidence="1" type="ORF">APZ42_002315</name>
</gene>
<proteinExistence type="predicted"/>
<dbReference type="Proteomes" id="UP000076858">
    <property type="component" value="Unassembled WGS sequence"/>
</dbReference>
<protein>
    <submittedName>
        <fullName evidence="1">Uncharacterized protein</fullName>
    </submittedName>
</protein>
<evidence type="ECO:0000313" key="2">
    <source>
        <dbReference type="Proteomes" id="UP000076858"/>
    </source>
</evidence>
<accession>A0A164ICP0</accession>
<dbReference type="AlphaFoldDB" id="A0A164ICP0"/>
<keyword evidence="2" id="KW-1185">Reference proteome</keyword>
<organism evidence="1 2">
    <name type="scientific">Daphnia magna</name>
    <dbReference type="NCBI Taxonomy" id="35525"/>
    <lineage>
        <taxon>Eukaryota</taxon>
        <taxon>Metazoa</taxon>
        <taxon>Ecdysozoa</taxon>
        <taxon>Arthropoda</taxon>
        <taxon>Crustacea</taxon>
        <taxon>Branchiopoda</taxon>
        <taxon>Diplostraca</taxon>
        <taxon>Cladocera</taxon>
        <taxon>Anomopoda</taxon>
        <taxon>Daphniidae</taxon>
        <taxon>Daphnia</taxon>
    </lineage>
</organism>